<keyword evidence="3" id="KW-1185">Reference proteome</keyword>
<evidence type="ECO:0000313" key="2">
    <source>
        <dbReference type="EMBL" id="TNN48186.1"/>
    </source>
</evidence>
<accession>A0A4Z2G3P4</accession>
<dbReference type="EMBL" id="SRLO01000707">
    <property type="protein sequence ID" value="TNN48186.1"/>
    <property type="molecule type" value="Genomic_DNA"/>
</dbReference>
<feature type="region of interest" description="Disordered" evidence="1">
    <location>
        <begin position="49"/>
        <end position="69"/>
    </location>
</feature>
<evidence type="ECO:0000313" key="3">
    <source>
        <dbReference type="Proteomes" id="UP000314294"/>
    </source>
</evidence>
<reference evidence="2 3" key="1">
    <citation type="submission" date="2019-03" db="EMBL/GenBank/DDBJ databases">
        <title>First draft genome of Liparis tanakae, snailfish: a comprehensive survey of snailfish specific genes.</title>
        <authorList>
            <person name="Kim W."/>
            <person name="Song I."/>
            <person name="Jeong J.-H."/>
            <person name="Kim D."/>
            <person name="Kim S."/>
            <person name="Ryu S."/>
            <person name="Song J.Y."/>
            <person name="Lee S.K."/>
        </authorList>
    </citation>
    <scope>NUCLEOTIDE SEQUENCE [LARGE SCALE GENOMIC DNA]</scope>
    <source>
        <tissue evidence="2">Muscle</tissue>
    </source>
</reference>
<name>A0A4Z2G3P4_9TELE</name>
<protein>
    <submittedName>
        <fullName evidence="2">Uncharacterized protein</fullName>
    </submittedName>
</protein>
<proteinExistence type="predicted"/>
<sequence>MNPSASAGLLGLSDRGLRCPVCVTETVSSHYGEAPVQIPWCQEDGAGLAAGEPSSVVSRGPIRTEARRP</sequence>
<evidence type="ECO:0000256" key="1">
    <source>
        <dbReference type="SAM" id="MobiDB-lite"/>
    </source>
</evidence>
<dbReference type="AlphaFoldDB" id="A0A4Z2G3P4"/>
<gene>
    <name evidence="2" type="ORF">EYF80_041608</name>
</gene>
<organism evidence="2 3">
    <name type="scientific">Liparis tanakae</name>
    <name type="common">Tanaka's snailfish</name>
    <dbReference type="NCBI Taxonomy" id="230148"/>
    <lineage>
        <taxon>Eukaryota</taxon>
        <taxon>Metazoa</taxon>
        <taxon>Chordata</taxon>
        <taxon>Craniata</taxon>
        <taxon>Vertebrata</taxon>
        <taxon>Euteleostomi</taxon>
        <taxon>Actinopterygii</taxon>
        <taxon>Neopterygii</taxon>
        <taxon>Teleostei</taxon>
        <taxon>Neoteleostei</taxon>
        <taxon>Acanthomorphata</taxon>
        <taxon>Eupercaria</taxon>
        <taxon>Perciformes</taxon>
        <taxon>Cottioidei</taxon>
        <taxon>Cottales</taxon>
        <taxon>Liparidae</taxon>
        <taxon>Liparis</taxon>
    </lineage>
</organism>
<comment type="caution">
    <text evidence="2">The sequence shown here is derived from an EMBL/GenBank/DDBJ whole genome shotgun (WGS) entry which is preliminary data.</text>
</comment>
<dbReference type="Proteomes" id="UP000314294">
    <property type="component" value="Unassembled WGS sequence"/>
</dbReference>